<evidence type="ECO:0000313" key="2">
    <source>
        <dbReference type="EMBL" id="GFR97064.1"/>
    </source>
</evidence>
<dbReference type="EMBL" id="BMAT01009027">
    <property type="protein sequence ID" value="GFR97064.1"/>
    <property type="molecule type" value="Genomic_DNA"/>
</dbReference>
<dbReference type="Proteomes" id="UP000762676">
    <property type="component" value="Unassembled WGS sequence"/>
</dbReference>
<sequence>MRKPRVRLGSIELQPGFLQSQTLLLRTRGYMGVPSSLAWLGLGGAASTDRYARSTCTSRLKNESLQGLILHRGPPSRCLGPSSSTLCTLPPPPPLPPSPLARYPPLQLPGSQGRRPPPCESLLTVPALRRRPLHATLVSRLTSMRATHQVTGEKYSVTISVRIRRECKTVDYHEENF</sequence>
<evidence type="ECO:0000313" key="3">
    <source>
        <dbReference type="Proteomes" id="UP000762676"/>
    </source>
</evidence>
<proteinExistence type="predicted"/>
<gene>
    <name evidence="2" type="ORF">ElyMa_004467500</name>
</gene>
<feature type="compositionally biased region" description="Pro residues" evidence="1">
    <location>
        <begin position="89"/>
        <end position="99"/>
    </location>
</feature>
<accession>A0AAV4HHE0</accession>
<feature type="region of interest" description="Disordered" evidence="1">
    <location>
        <begin position="80"/>
        <end position="118"/>
    </location>
</feature>
<organism evidence="2 3">
    <name type="scientific">Elysia marginata</name>
    <dbReference type="NCBI Taxonomy" id="1093978"/>
    <lineage>
        <taxon>Eukaryota</taxon>
        <taxon>Metazoa</taxon>
        <taxon>Spiralia</taxon>
        <taxon>Lophotrochozoa</taxon>
        <taxon>Mollusca</taxon>
        <taxon>Gastropoda</taxon>
        <taxon>Heterobranchia</taxon>
        <taxon>Euthyneura</taxon>
        <taxon>Panpulmonata</taxon>
        <taxon>Sacoglossa</taxon>
        <taxon>Placobranchoidea</taxon>
        <taxon>Plakobranchidae</taxon>
        <taxon>Elysia</taxon>
    </lineage>
</organism>
<reference evidence="2 3" key="1">
    <citation type="journal article" date="2021" name="Elife">
        <title>Chloroplast acquisition without the gene transfer in kleptoplastic sea slugs, Plakobranchus ocellatus.</title>
        <authorList>
            <person name="Maeda T."/>
            <person name="Takahashi S."/>
            <person name="Yoshida T."/>
            <person name="Shimamura S."/>
            <person name="Takaki Y."/>
            <person name="Nagai Y."/>
            <person name="Toyoda A."/>
            <person name="Suzuki Y."/>
            <person name="Arimoto A."/>
            <person name="Ishii H."/>
            <person name="Satoh N."/>
            <person name="Nishiyama T."/>
            <person name="Hasebe M."/>
            <person name="Maruyama T."/>
            <person name="Minagawa J."/>
            <person name="Obokata J."/>
            <person name="Shigenobu S."/>
        </authorList>
    </citation>
    <scope>NUCLEOTIDE SEQUENCE [LARGE SCALE GENOMIC DNA]</scope>
</reference>
<dbReference type="AlphaFoldDB" id="A0AAV4HHE0"/>
<name>A0AAV4HHE0_9GAST</name>
<protein>
    <submittedName>
        <fullName evidence="2">Uncharacterized protein</fullName>
    </submittedName>
</protein>
<keyword evidence="3" id="KW-1185">Reference proteome</keyword>
<comment type="caution">
    <text evidence="2">The sequence shown here is derived from an EMBL/GenBank/DDBJ whole genome shotgun (WGS) entry which is preliminary data.</text>
</comment>
<evidence type="ECO:0000256" key="1">
    <source>
        <dbReference type="SAM" id="MobiDB-lite"/>
    </source>
</evidence>